<dbReference type="EMBL" id="WKKH01000002">
    <property type="protein sequence ID" value="MRX74729.1"/>
    <property type="molecule type" value="Genomic_DNA"/>
</dbReference>
<evidence type="ECO:0008006" key="4">
    <source>
        <dbReference type="Google" id="ProtNLM"/>
    </source>
</evidence>
<dbReference type="AlphaFoldDB" id="A0A7K0FUV8"/>
<keyword evidence="3" id="KW-1185">Reference proteome</keyword>
<accession>A0A7K0FUV8</accession>
<reference evidence="2 3" key="1">
    <citation type="submission" date="2019-11" db="EMBL/GenBank/DDBJ databases">
        <title>Pedobacter petrophilus genome.</title>
        <authorList>
            <person name="Feldbauer M.J."/>
            <person name="Newman J.D."/>
        </authorList>
    </citation>
    <scope>NUCLEOTIDE SEQUENCE [LARGE SCALE GENOMIC DNA]</scope>
    <source>
        <strain evidence="2 3">LMG 29686</strain>
    </source>
</reference>
<evidence type="ECO:0000313" key="2">
    <source>
        <dbReference type="EMBL" id="MRX74729.1"/>
    </source>
</evidence>
<evidence type="ECO:0000313" key="3">
    <source>
        <dbReference type="Proteomes" id="UP000487757"/>
    </source>
</evidence>
<gene>
    <name evidence="2" type="ORF">GJU39_01395</name>
</gene>
<dbReference type="Proteomes" id="UP000487757">
    <property type="component" value="Unassembled WGS sequence"/>
</dbReference>
<sequence>MKLSISIILILFLSFQGQAQRVVFDRGHFNIVNENGAVRLAAENTYNSYLNTINNRLSDINLNLGAVVIVQSLILSSLREVDQGLKSAIAVSQIGTLVAEISSETVGMIDIARSDPRLLLFAEDVSRQVRDRGMNLLSEVSVFVLKEGENVLMDFEKRDALLKKIALELRVIRALVFSMKKSMYWAKMNGVFRSLNPYQGFINQDLRLGNDILFKSKLLKR</sequence>
<feature type="chain" id="PRO_5029648281" description="Plasmid transfer protein" evidence="1">
    <location>
        <begin position="20"/>
        <end position="221"/>
    </location>
</feature>
<keyword evidence="1" id="KW-0732">Signal</keyword>
<dbReference type="OrthoDB" id="1243758at2"/>
<dbReference type="RefSeq" id="WP_154278904.1">
    <property type="nucleotide sequence ID" value="NZ_JBHUJQ010000001.1"/>
</dbReference>
<protein>
    <recommendedName>
        <fullName evidence="4">Plasmid transfer protein</fullName>
    </recommendedName>
</protein>
<comment type="caution">
    <text evidence="2">The sequence shown here is derived from an EMBL/GenBank/DDBJ whole genome shotgun (WGS) entry which is preliminary data.</text>
</comment>
<feature type="signal peptide" evidence="1">
    <location>
        <begin position="1"/>
        <end position="19"/>
    </location>
</feature>
<proteinExistence type="predicted"/>
<name>A0A7K0FUV8_9SPHI</name>
<organism evidence="2 3">
    <name type="scientific">Pedobacter petrophilus</name>
    <dbReference type="NCBI Taxonomy" id="1908241"/>
    <lineage>
        <taxon>Bacteria</taxon>
        <taxon>Pseudomonadati</taxon>
        <taxon>Bacteroidota</taxon>
        <taxon>Sphingobacteriia</taxon>
        <taxon>Sphingobacteriales</taxon>
        <taxon>Sphingobacteriaceae</taxon>
        <taxon>Pedobacter</taxon>
    </lineage>
</organism>
<evidence type="ECO:0000256" key="1">
    <source>
        <dbReference type="SAM" id="SignalP"/>
    </source>
</evidence>